<evidence type="ECO:0000313" key="2">
    <source>
        <dbReference type="EMBL" id="SME47790.1"/>
    </source>
</evidence>
<accession>A0A7D8D9R2</accession>
<name>A0A7D8D9R2_9BACI</name>
<sequence>MIDIVGKGNMAAHYREIISGYSKFKKSPNKNMIIAIPFFLHETYLSSAETNRLLIEKPAVTTRKGIEILKNKCVYVGHILRFFETTEFVRDLLNETQAVVYEIDIKRYTNKKKKDWWYKCNNFLFWYEVIHSIDLIDYVFPIKNFEWREKRLNINNGLLIGVKSGFVVNGVKGRLNHFMESSYEENKFTLKTSIGNIEIINYERVYVNGKLEVNLNFEEEFNKALREQVKSFVFKTPKLERISWENLEHIYEIMLEFQ</sequence>
<dbReference type="RefSeq" id="WP_000565588.1">
    <property type="nucleotide sequence ID" value="NZ_CMPU01000140.1"/>
</dbReference>
<dbReference type="Proteomes" id="UP001221338">
    <property type="component" value="Unassembled WGS sequence"/>
</dbReference>
<evidence type="ECO:0000313" key="4">
    <source>
        <dbReference type="Proteomes" id="UP001221338"/>
    </source>
</evidence>
<comment type="caution">
    <text evidence="2">The sequence shown here is derived from an EMBL/GenBank/DDBJ whole genome shotgun (WGS) entry which is preliminary data.</text>
</comment>
<reference evidence="1 4" key="2">
    <citation type="submission" date="2023-03" db="EMBL/GenBank/DDBJ databases">
        <title>Genetic diversity of Bacillus cereus sensu lato isolates from Slovenia.</title>
        <authorList>
            <person name="Abdelli M."/>
        </authorList>
    </citation>
    <scope>NUCLEOTIDE SEQUENCE [LARGE SCALE GENOMIC DNA]</scope>
    <source>
        <strain evidence="1 4">SIBC61B</strain>
    </source>
</reference>
<evidence type="ECO:0000313" key="1">
    <source>
        <dbReference type="EMBL" id="MDG0942931.1"/>
    </source>
</evidence>
<dbReference type="EMBL" id="FWYW01000106">
    <property type="protein sequence ID" value="SME47790.1"/>
    <property type="molecule type" value="Genomic_DNA"/>
</dbReference>
<dbReference type="AlphaFoldDB" id="A0A7D8D9R2"/>
<organism evidence="2 3">
    <name type="scientific">Bacillus paranthracis</name>
    <dbReference type="NCBI Taxonomy" id="2026186"/>
    <lineage>
        <taxon>Bacteria</taxon>
        <taxon>Bacillati</taxon>
        <taxon>Bacillota</taxon>
        <taxon>Bacilli</taxon>
        <taxon>Bacillales</taxon>
        <taxon>Bacillaceae</taxon>
        <taxon>Bacillus</taxon>
        <taxon>Bacillus cereus group</taxon>
    </lineage>
</organism>
<gene>
    <name evidence="2" type="ORF">BACERE00174_05753</name>
    <name evidence="1" type="ORF">P6U22_17200</name>
</gene>
<dbReference type="EMBL" id="JARPRV010000009">
    <property type="protein sequence ID" value="MDG0942931.1"/>
    <property type="molecule type" value="Genomic_DNA"/>
</dbReference>
<protein>
    <submittedName>
        <fullName evidence="2">Uncharacterized protein</fullName>
    </submittedName>
</protein>
<dbReference type="Proteomes" id="UP000194422">
    <property type="component" value="Unassembled WGS sequence"/>
</dbReference>
<dbReference type="GeneID" id="75083657"/>
<keyword evidence="4" id="KW-1185">Reference proteome</keyword>
<reference evidence="2 3" key="1">
    <citation type="submission" date="2017-04" db="EMBL/GenBank/DDBJ databases">
        <authorList>
            <person name="Criscuolo A."/>
        </authorList>
    </citation>
    <scope>NUCLEOTIDE SEQUENCE [LARGE SCALE GENOMIC DNA]</scope>
    <source>
        <strain evidence="2">16-00174</strain>
    </source>
</reference>
<proteinExistence type="predicted"/>
<evidence type="ECO:0000313" key="3">
    <source>
        <dbReference type="Proteomes" id="UP000194422"/>
    </source>
</evidence>